<dbReference type="Proteomes" id="UP000479710">
    <property type="component" value="Unassembled WGS sequence"/>
</dbReference>
<dbReference type="AlphaFoldDB" id="A0A6G1EQZ8"/>
<gene>
    <name evidence="2" type="ORF">E2562_029240</name>
</gene>
<dbReference type="OrthoDB" id="688089at2759"/>
<evidence type="ECO:0000256" key="1">
    <source>
        <dbReference type="SAM" id="MobiDB-lite"/>
    </source>
</evidence>
<name>A0A6G1EQZ8_9ORYZ</name>
<protein>
    <recommendedName>
        <fullName evidence="4">Myb-like domain-containing protein</fullName>
    </recommendedName>
</protein>
<evidence type="ECO:0008006" key="4">
    <source>
        <dbReference type="Google" id="ProtNLM"/>
    </source>
</evidence>
<evidence type="ECO:0000313" key="3">
    <source>
        <dbReference type="Proteomes" id="UP000479710"/>
    </source>
</evidence>
<keyword evidence="3" id="KW-1185">Reference proteome</keyword>
<dbReference type="EMBL" id="SPHZ02000003">
    <property type="protein sequence ID" value="KAF0927015.1"/>
    <property type="molecule type" value="Genomic_DNA"/>
</dbReference>
<sequence>MGGKTKRTSAPAPMEILPQQPLPIPPYGLGTWFPSPPTQSTSCAPWWRAGHQQLGLADSSPQGSSWMPPPSASSQPVTENVDDSEVQTWGPNPYPPGGFMSFMNSTSSPAGLVSNGSKSQAINIADDDNDGKCGRTEKRMLWTKQEDLRLVSAWINSSNDPVQSNYKKNDQYWKGVADIYNNTTPKNRVRQVKQIKDHFARIKKRVA</sequence>
<reference evidence="2 3" key="1">
    <citation type="submission" date="2019-11" db="EMBL/GenBank/DDBJ databases">
        <title>Whole genome sequence of Oryza granulata.</title>
        <authorList>
            <person name="Li W."/>
        </authorList>
    </citation>
    <scope>NUCLEOTIDE SEQUENCE [LARGE SCALE GENOMIC DNA]</scope>
    <source>
        <strain evidence="3">cv. Menghai</strain>
        <tissue evidence="2">Leaf</tissue>
    </source>
</reference>
<dbReference type="PANTHER" id="PTHR45224">
    <property type="entry name" value="OS01G0527900 PROTEIN-RELATED"/>
    <property type="match status" value="1"/>
</dbReference>
<dbReference type="PANTHER" id="PTHR45224:SF16">
    <property type="entry name" value="OS01G0527900 PROTEIN"/>
    <property type="match status" value="1"/>
</dbReference>
<comment type="caution">
    <text evidence="2">The sequence shown here is derived from an EMBL/GenBank/DDBJ whole genome shotgun (WGS) entry which is preliminary data.</text>
</comment>
<feature type="region of interest" description="Disordered" evidence="1">
    <location>
        <begin position="1"/>
        <end position="21"/>
    </location>
</feature>
<feature type="region of interest" description="Disordered" evidence="1">
    <location>
        <begin position="52"/>
        <end position="78"/>
    </location>
</feature>
<evidence type="ECO:0000313" key="2">
    <source>
        <dbReference type="EMBL" id="KAF0927015.1"/>
    </source>
</evidence>
<organism evidence="2 3">
    <name type="scientific">Oryza meyeriana var. granulata</name>
    <dbReference type="NCBI Taxonomy" id="110450"/>
    <lineage>
        <taxon>Eukaryota</taxon>
        <taxon>Viridiplantae</taxon>
        <taxon>Streptophyta</taxon>
        <taxon>Embryophyta</taxon>
        <taxon>Tracheophyta</taxon>
        <taxon>Spermatophyta</taxon>
        <taxon>Magnoliopsida</taxon>
        <taxon>Liliopsida</taxon>
        <taxon>Poales</taxon>
        <taxon>Poaceae</taxon>
        <taxon>BOP clade</taxon>
        <taxon>Oryzoideae</taxon>
        <taxon>Oryzeae</taxon>
        <taxon>Oryzinae</taxon>
        <taxon>Oryza</taxon>
        <taxon>Oryza meyeriana</taxon>
    </lineage>
</organism>
<accession>A0A6G1EQZ8</accession>
<proteinExistence type="predicted"/>